<evidence type="ECO:0000313" key="2">
    <source>
        <dbReference type="EMBL" id="OTG29560.1"/>
    </source>
</evidence>
<proteinExistence type="predicted"/>
<reference evidence="1 3" key="1">
    <citation type="journal article" date="2017" name="Nature">
        <title>The sunflower genome provides insights into oil metabolism, flowering and Asterid evolution.</title>
        <authorList>
            <person name="Badouin H."/>
            <person name="Gouzy J."/>
            <person name="Grassa C.J."/>
            <person name="Murat F."/>
            <person name="Staton S.E."/>
            <person name="Cottret L."/>
            <person name="Lelandais-Briere C."/>
            <person name="Owens G.L."/>
            <person name="Carrere S."/>
            <person name="Mayjonade B."/>
            <person name="Legrand L."/>
            <person name="Gill N."/>
            <person name="Kane N.C."/>
            <person name="Bowers J.E."/>
            <person name="Hubner S."/>
            <person name="Bellec A."/>
            <person name="Berard A."/>
            <person name="Berges H."/>
            <person name="Blanchet N."/>
            <person name="Boniface M.C."/>
            <person name="Brunel D."/>
            <person name="Catrice O."/>
            <person name="Chaidir N."/>
            <person name="Claudel C."/>
            <person name="Donnadieu C."/>
            <person name="Faraut T."/>
            <person name="Fievet G."/>
            <person name="Helmstetter N."/>
            <person name="King M."/>
            <person name="Knapp S.J."/>
            <person name="Lai Z."/>
            <person name="Le Paslier M.C."/>
            <person name="Lippi Y."/>
            <person name="Lorenzon L."/>
            <person name="Mandel J.R."/>
            <person name="Marage G."/>
            <person name="Marchand G."/>
            <person name="Marquand E."/>
            <person name="Bret-Mestries E."/>
            <person name="Morien E."/>
            <person name="Nambeesan S."/>
            <person name="Nguyen T."/>
            <person name="Pegot-Espagnet P."/>
            <person name="Pouilly N."/>
            <person name="Raftis F."/>
            <person name="Sallet E."/>
            <person name="Schiex T."/>
            <person name="Thomas J."/>
            <person name="Vandecasteele C."/>
            <person name="Vares D."/>
            <person name="Vear F."/>
            <person name="Vautrin S."/>
            <person name="Crespi M."/>
            <person name="Mangin B."/>
            <person name="Burke J.M."/>
            <person name="Salse J."/>
            <person name="Munos S."/>
            <person name="Vincourt P."/>
            <person name="Rieseberg L.H."/>
            <person name="Langlade N.B."/>
        </authorList>
    </citation>
    <scope>NUCLEOTIDE SEQUENCE [LARGE SCALE GENOMIC DNA]</scope>
    <source>
        <strain evidence="3">cv. SF193</strain>
        <tissue evidence="1">Leaves</tissue>
    </source>
</reference>
<reference evidence="2" key="2">
    <citation type="submission" date="2017-02" db="EMBL/GenBank/DDBJ databases">
        <title>Sunflower complete genome.</title>
        <authorList>
            <person name="Langlade N."/>
            <person name="Munos S."/>
        </authorList>
    </citation>
    <scope>NUCLEOTIDE SEQUENCE [LARGE SCALE GENOMIC DNA]</scope>
    <source>
        <tissue evidence="2">Leaves</tissue>
    </source>
</reference>
<evidence type="ECO:0000313" key="3">
    <source>
        <dbReference type="Proteomes" id="UP000215914"/>
    </source>
</evidence>
<dbReference type="AlphaFoldDB" id="A0A251V1S5"/>
<organism evidence="2 3">
    <name type="scientific">Helianthus annuus</name>
    <name type="common">Common sunflower</name>
    <dbReference type="NCBI Taxonomy" id="4232"/>
    <lineage>
        <taxon>Eukaryota</taxon>
        <taxon>Viridiplantae</taxon>
        <taxon>Streptophyta</taxon>
        <taxon>Embryophyta</taxon>
        <taxon>Tracheophyta</taxon>
        <taxon>Spermatophyta</taxon>
        <taxon>Magnoliopsida</taxon>
        <taxon>eudicotyledons</taxon>
        <taxon>Gunneridae</taxon>
        <taxon>Pentapetalae</taxon>
        <taxon>asterids</taxon>
        <taxon>campanulids</taxon>
        <taxon>Asterales</taxon>
        <taxon>Asteraceae</taxon>
        <taxon>Asteroideae</taxon>
        <taxon>Heliantheae alliance</taxon>
        <taxon>Heliantheae</taxon>
        <taxon>Helianthus</taxon>
    </lineage>
</organism>
<protein>
    <submittedName>
        <fullName evidence="2">Uncharacterized protein</fullName>
    </submittedName>
</protein>
<dbReference type="Proteomes" id="UP000215914">
    <property type="component" value="Chromosome 4"/>
</dbReference>
<sequence>MFTPLYSSRGRAEPAVWRRSGRCATALWGVIKGEAQYHLRVRMDLGRCNRGNSQLKPSMTRYGLRVILKMIINICLYGLPNVEYITMVK</sequence>
<accession>A0A251V1S5</accession>
<dbReference type="Gramene" id="mRNA:HanXRQr2_Chr11g0486191">
    <property type="protein sequence ID" value="CDS:HanXRQr2_Chr11g0486191.1"/>
    <property type="gene ID" value="HanXRQr2_Chr11g0486191"/>
</dbReference>
<keyword evidence="3" id="KW-1185">Reference proteome</keyword>
<name>A0A251V1S5_HELAN</name>
<dbReference type="InParanoid" id="A0A251V1S5"/>
<dbReference type="EMBL" id="MNCJ02000326">
    <property type="protein sequence ID" value="KAF5781645.1"/>
    <property type="molecule type" value="Genomic_DNA"/>
</dbReference>
<evidence type="ECO:0000313" key="1">
    <source>
        <dbReference type="EMBL" id="KAF5781645.1"/>
    </source>
</evidence>
<gene>
    <name evidence="2" type="ORF">HannXRQ_Chr04g0123621</name>
    <name evidence="1" type="ORF">HanXRQr2_Chr11g0486191</name>
</gene>
<dbReference type="EMBL" id="CM007893">
    <property type="protein sequence ID" value="OTG29560.1"/>
    <property type="molecule type" value="Genomic_DNA"/>
</dbReference>
<reference evidence="1" key="3">
    <citation type="submission" date="2020-06" db="EMBL/GenBank/DDBJ databases">
        <title>Helianthus annuus Genome sequencing and assembly Release 2.</title>
        <authorList>
            <person name="Gouzy J."/>
            <person name="Langlade N."/>
            <person name="Munos S."/>
        </authorList>
    </citation>
    <scope>NUCLEOTIDE SEQUENCE</scope>
    <source>
        <tissue evidence="1">Leaves</tissue>
    </source>
</reference>